<evidence type="ECO:0000313" key="2">
    <source>
        <dbReference type="EMBL" id="TNJ28266.1"/>
    </source>
</evidence>
<feature type="compositionally biased region" description="Basic and acidic residues" evidence="1">
    <location>
        <begin position="139"/>
        <end position="157"/>
    </location>
</feature>
<dbReference type="Proteomes" id="UP000315496">
    <property type="component" value="Chromosome 2"/>
</dbReference>
<feature type="compositionally biased region" description="Polar residues" evidence="1">
    <location>
        <begin position="1"/>
        <end position="17"/>
    </location>
</feature>
<proteinExistence type="predicted"/>
<name>A0A4Z1SQY9_GIAMU</name>
<organism evidence="2 3">
    <name type="scientific">Giardia muris</name>
    <dbReference type="NCBI Taxonomy" id="5742"/>
    <lineage>
        <taxon>Eukaryota</taxon>
        <taxon>Metamonada</taxon>
        <taxon>Diplomonadida</taxon>
        <taxon>Hexamitidae</taxon>
        <taxon>Giardiinae</taxon>
        <taxon>Giardia</taxon>
    </lineage>
</organism>
<dbReference type="VEuPathDB" id="GiardiaDB:GMRT_14465"/>
<feature type="region of interest" description="Disordered" evidence="1">
    <location>
        <begin position="135"/>
        <end position="169"/>
    </location>
</feature>
<keyword evidence="3" id="KW-1185">Reference proteome</keyword>
<evidence type="ECO:0000256" key="1">
    <source>
        <dbReference type="SAM" id="MobiDB-lite"/>
    </source>
</evidence>
<reference evidence="2 3" key="1">
    <citation type="submission" date="2019-05" db="EMBL/GenBank/DDBJ databases">
        <title>The compact genome of Giardia muris reveals important steps in the evolution of intestinal protozoan parasites.</title>
        <authorList>
            <person name="Xu F."/>
            <person name="Jimenez-Gonzalez A."/>
            <person name="Einarsson E."/>
            <person name="Astvaldsson A."/>
            <person name="Peirasmaki D."/>
            <person name="Eckmann L."/>
            <person name="Andersson J.O."/>
            <person name="Svard S.G."/>
            <person name="Jerlstrom-Hultqvist J."/>
        </authorList>
    </citation>
    <scope>NUCLEOTIDE SEQUENCE [LARGE SCALE GENOMIC DNA]</scope>
    <source>
        <strain evidence="2 3">Roberts-Thomson</strain>
    </source>
</reference>
<comment type="caution">
    <text evidence="2">The sequence shown here is derived from an EMBL/GenBank/DDBJ whole genome shotgun (WGS) entry which is preliminary data.</text>
</comment>
<evidence type="ECO:0000313" key="3">
    <source>
        <dbReference type="Proteomes" id="UP000315496"/>
    </source>
</evidence>
<dbReference type="AlphaFoldDB" id="A0A4Z1SQY9"/>
<sequence>MKPTWTTAYNPGRQSIMNRPLKEPTKTNIESADLQHQRELDIQRRRQDTFAAQEADRIRAMYGTREEKQNIARQLASDLDKLIAEKQEIERERLAEDRRHDLEMLAQVKYQEILEREEAEARQAYAEYLAEQQRATIAQHREERRREQAEERAERPQDFFGQHFARSTR</sequence>
<feature type="region of interest" description="Disordered" evidence="1">
    <location>
        <begin position="1"/>
        <end position="34"/>
    </location>
</feature>
<dbReference type="EMBL" id="VDLU01000002">
    <property type="protein sequence ID" value="TNJ28266.1"/>
    <property type="molecule type" value="Genomic_DNA"/>
</dbReference>
<dbReference type="OrthoDB" id="10258290at2759"/>
<accession>A0A4Z1SQY9</accession>
<gene>
    <name evidence="2" type="ORF">GMRT_14465</name>
</gene>
<protein>
    <submittedName>
        <fullName evidence="2">Uncharacterized protein</fullName>
    </submittedName>
</protein>